<feature type="domain" description="THIF-type NAD/FAD binding fold" evidence="8">
    <location>
        <begin position="371"/>
        <end position="603"/>
    </location>
</feature>
<keyword evidence="7" id="KW-0963">Cytoplasm</keyword>
<dbReference type="GO" id="GO:0000407">
    <property type="term" value="C:phagophore assembly site"/>
    <property type="evidence" value="ECO:0007669"/>
    <property type="project" value="UniProtKB-SubCell"/>
</dbReference>
<keyword evidence="11" id="KW-1185">Reference proteome</keyword>
<dbReference type="GO" id="GO:0000045">
    <property type="term" value="P:autophagosome assembly"/>
    <property type="evidence" value="ECO:0007669"/>
    <property type="project" value="TreeGrafter"/>
</dbReference>
<keyword evidence="5 7" id="KW-0072">Autophagy</keyword>
<evidence type="ECO:0000256" key="5">
    <source>
        <dbReference type="ARBA" id="ARBA00023006"/>
    </source>
</evidence>
<dbReference type="InterPro" id="IPR006285">
    <property type="entry name" value="Atg7"/>
</dbReference>
<evidence type="ECO:0000256" key="2">
    <source>
        <dbReference type="ARBA" id="ARBA00017647"/>
    </source>
</evidence>
<dbReference type="InterPro" id="IPR042523">
    <property type="entry name" value="Atg7_N_2"/>
</dbReference>
<dbReference type="PANTHER" id="PTHR10953:SF3">
    <property type="entry name" value="UBIQUITIN-LIKE MODIFIER-ACTIVATING ENZYME ATG7"/>
    <property type="match status" value="1"/>
</dbReference>
<reference evidence="10" key="1">
    <citation type="submission" date="2020-05" db="EMBL/GenBank/DDBJ databases">
        <title>Phylogenomic resolution of chytrid fungi.</title>
        <authorList>
            <person name="Stajich J.E."/>
            <person name="Amses K."/>
            <person name="Simmons R."/>
            <person name="Seto K."/>
            <person name="Myers J."/>
            <person name="Bonds A."/>
            <person name="Quandt C.A."/>
            <person name="Barry K."/>
            <person name="Liu P."/>
            <person name="Grigoriev I."/>
            <person name="Longcore J.E."/>
            <person name="James T.Y."/>
        </authorList>
    </citation>
    <scope>NUCLEOTIDE SEQUENCE</scope>
    <source>
        <strain evidence="10">JEL0318</strain>
    </source>
</reference>
<dbReference type="Gene3D" id="3.40.140.70">
    <property type="entry name" value="Ubiquitin-like modifier-activating enzyme ATG7 N-terminal domain"/>
    <property type="match status" value="1"/>
</dbReference>
<evidence type="ECO:0000313" key="10">
    <source>
        <dbReference type="EMBL" id="KAJ3047182.1"/>
    </source>
</evidence>
<dbReference type="FunFam" id="3.40.140.70:FF:000001">
    <property type="entry name" value="Ubiquitin-like modifier-activating enzyme atg7"/>
    <property type="match status" value="1"/>
</dbReference>
<keyword evidence="7" id="KW-0833">Ubl conjugation pathway</keyword>
<evidence type="ECO:0000256" key="1">
    <source>
        <dbReference type="ARBA" id="ARBA00010931"/>
    </source>
</evidence>
<dbReference type="Gene3D" id="3.40.140.100">
    <property type="entry name" value="Ubiquitin-like modifier-activating enzyme ATG7 C-terminal domain"/>
    <property type="match status" value="1"/>
</dbReference>
<evidence type="ECO:0000259" key="8">
    <source>
        <dbReference type="Pfam" id="PF00899"/>
    </source>
</evidence>
<feature type="domain" description="Ubiquitin-like modifier-activating enzyme Atg7 N-terminal" evidence="9">
    <location>
        <begin position="8"/>
        <end position="354"/>
    </location>
</feature>
<dbReference type="CDD" id="cd01486">
    <property type="entry name" value="Apg7"/>
    <property type="match status" value="1"/>
</dbReference>
<comment type="subcellular location">
    <subcellularLocation>
        <location evidence="7">Cytoplasm</location>
    </subcellularLocation>
    <subcellularLocation>
        <location evidence="7">Preautophagosomal structure</location>
    </subcellularLocation>
</comment>
<dbReference type="GO" id="GO:0034727">
    <property type="term" value="P:piecemeal microautophagy of the nucleus"/>
    <property type="evidence" value="ECO:0007669"/>
    <property type="project" value="TreeGrafter"/>
</dbReference>
<dbReference type="GO" id="GO:0019779">
    <property type="term" value="F:Atg8 activating enzyme activity"/>
    <property type="evidence" value="ECO:0007669"/>
    <property type="project" value="TreeGrafter"/>
</dbReference>
<organism evidence="10 11">
    <name type="scientific">Rhizophlyctis rosea</name>
    <dbReference type="NCBI Taxonomy" id="64517"/>
    <lineage>
        <taxon>Eukaryota</taxon>
        <taxon>Fungi</taxon>
        <taxon>Fungi incertae sedis</taxon>
        <taxon>Chytridiomycota</taxon>
        <taxon>Chytridiomycota incertae sedis</taxon>
        <taxon>Chytridiomycetes</taxon>
        <taxon>Rhizophlyctidales</taxon>
        <taxon>Rhizophlyctidaceae</taxon>
        <taxon>Rhizophlyctis</taxon>
    </lineage>
</organism>
<dbReference type="Proteomes" id="UP001212841">
    <property type="component" value="Unassembled WGS sequence"/>
</dbReference>
<dbReference type="Pfam" id="PF16420">
    <property type="entry name" value="ATG7_N"/>
    <property type="match status" value="1"/>
</dbReference>
<dbReference type="InterPro" id="IPR045886">
    <property type="entry name" value="ThiF/MoeB/HesA"/>
</dbReference>
<keyword evidence="3 7" id="KW-0813">Transport</keyword>
<proteinExistence type="inferred from homology"/>
<comment type="function">
    <text evidence="7">E1-like activating enzyme involved in the 2 ubiquitin-like systems required for cytoplasm to vacuole transport (Cvt) and autophagy. Activates ATG12 for its conjugation with ATG5 and ATG8 for its conjugation with phosphatidylethanolamine. Both systems are needed for the ATG8 association to Cvt vesicles and autophagosomes membranes. Autophagy is essential for maintenance of amino acid levels and protein synthesis under nitrogen starvation. Required for selective autophagic degradation of the nucleus (nucleophagy) as well as for mitophagy which contributes to regulate mitochondrial quantity and quality by eliminating the mitochondria to a basal level to fulfill cellular energy requirements and preventing excess ROS production.</text>
</comment>
<dbReference type="GO" id="GO:0015031">
    <property type="term" value="P:protein transport"/>
    <property type="evidence" value="ECO:0007669"/>
    <property type="project" value="UniProtKB-UniRule"/>
</dbReference>
<evidence type="ECO:0000313" key="11">
    <source>
        <dbReference type="Proteomes" id="UP001212841"/>
    </source>
</evidence>
<accession>A0AAD5S5Y0</accession>
<gene>
    <name evidence="10" type="primary">ATG7</name>
    <name evidence="10" type="ORF">HK097_000158</name>
</gene>
<dbReference type="InterPro" id="IPR032197">
    <property type="entry name" value="Atg7_N"/>
</dbReference>
<dbReference type="NCBIfam" id="TIGR01381">
    <property type="entry name" value="E1_like_apg7"/>
    <property type="match status" value="1"/>
</dbReference>
<dbReference type="InterPro" id="IPR042522">
    <property type="entry name" value="Atg7_N_1"/>
</dbReference>
<evidence type="ECO:0000259" key="9">
    <source>
        <dbReference type="Pfam" id="PF16420"/>
    </source>
</evidence>
<dbReference type="InterPro" id="IPR000594">
    <property type="entry name" value="ThiF_NAD_FAD-bd"/>
</dbReference>
<dbReference type="PANTHER" id="PTHR10953">
    <property type="entry name" value="UBIQUITIN-ACTIVATING ENZYME E1"/>
    <property type="match status" value="1"/>
</dbReference>
<dbReference type="GO" id="GO:0006995">
    <property type="term" value="P:cellular response to nitrogen starvation"/>
    <property type="evidence" value="ECO:0007669"/>
    <property type="project" value="TreeGrafter"/>
</dbReference>
<protein>
    <recommendedName>
        <fullName evidence="2 7">Ubiquitin-like modifier-activating enzyme ATG7</fullName>
    </recommendedName>
    <alternativeName>
        <fullName evidence="7">Autophagy-related protein 7</fullName>
    </alternativeName>
</protein>
<comment type="similarity">
    <text evidence="1 7">Belongs to the ATG7 family.</text>
</comment>
<dbReference type="GO" id="GO:0032446">
    <property type="term" value="P:protein modification by small protein conjugation"/>
    <property type="evidence" value="ECO:0007669"/>
    <property type="project" value="TreeGrafter"/>
</dbReference>
<dbReference type="SUPFAM" id="SSF69572">
    <property type="entry name" value="Activating enzymes of the ubiquitin-like proteins"/>
    <property type="match status" value="1"/>
</dbReference>
<dbReference type="FunFam" id="3.40.50.720:FF:000243">
    <property type="entry name" value="Ubiquitin-like modifier-activating enzyme ATG7"/>
    <property type="match status" value="1"/>
</dbReference>
<feature type="active site" description="Glycyl thioester intermediate" evidence="6">
    <location>
        <position position="576"/>
    </location>
</feature>
<dbReference type="GO" id="GO:0019778">
    <property type="term" value="F:Atg12 activating enzyme activity"/>
    <property type="evidence" value="ECO:0007669"/>
    <property type="project" value="TreeGrafter"/>
</dbReference>
<comment type="subunit">
    <text evidence="7">Homodimer.</text>
</comment>
<sequence>MSSSATLLQFEPFSSAVTSTFWHALSKNKIDLYKLDDSLVDINGYYSTGHLQGKSGDTSSTAAGTNDEAVPARLCVGDDAFGGKYVTRSAHAWNVNAIMDVNKPIALERQPTYTFSAPGFLKNTNTIEEFKGIDKAKLLKDVSNRIWDDITSGKALDQPELLTRFLLLTFADLKKYKFYYWFAFPALLPPEPIKITAVRNISAVFPAINPTRTTADIFGALSNTIAQSGSAFFLVKQNTNGDITVGKLSEWDRFWEGLNEDKRMVAFADPSALASNPGWPLRNLLVQLKKRWNVGRIKVLCFRETPGKGDVSRSIVIDVDMPGSFGDDVPKSVGWEKNTAGKLGPRLADLAPLMDPTRLADTAVDLNLKLMRWRIMPSLQLEKISETKCLLLGSGTLGCYVARGLMAWGIRHITFVDNGRVSFSNPVRQPLLNFEDCLEGGKPKAVAAAENLKKVYPGVNATAHVLSIPMPGHPIESKTRSDVEALAKLIEEHDAVFLLTDSREARWLPTVLGAASGKIVINSALGFDTFLVMRHGMRVQKDESSQADGLNLGCYFCNDVVAPADSLSDRTLDQQCTVTRPGLSAMASASAVELMVSLVNHEHGPYAAADSTKAPSEPTSLPLGLVPHQIRGFLTHFTNLLVVGHSYEKCTACSGTVLYEYKKRGSDFIVDALKSPEWLEELTGLQKLKEESEDVDVEWDADGEDDFED</sequence>
<keyword evidence="4 7" id="KW-0653">Protein transport</keyword>
<dbReference type="GO" id="GO:0000422">
    <property type="term" value="P:autophagy of mitochondrion"/>
    <property type="evidence" value="ECO:0007669"/>
    <property type="project" value="TreeGrafter"/>
</dbReference>
<dbReference type="AlphaFoldDB" id="A0AAD5S5Y0"/>
<name>A0AAD5S5Y0_9FUNG</name>
<evidence type="ECO:0000256" key="3">
    <source>
        <dbReference type="ARBA" id="ARBA00022448"/>
    </source>
</evidence>
<dbReference type="EMBL" id="JADGJD010001013">
    <property type="protein sequence ID" value="KAJ3047182.1"/>
    <property type="molecule type" value="Genomic_DNA"/>
</dbReference>
<dbReference type="InterPro" id="IPR035985">
    <property type="entry name" value="Ubiquitin-activating_enz"/>
</dbReference>
<comment type="caution">
    <text evidence="10">The sequence shown here is derived from an EMBL/GenBank/DDBJ whole genome shotgun (WGS) entry which is preliminary data.</text>
</comment>
<evidence type="ECO:0000256" key="4">
    <source>
        <dbReference type="ARBA" id="ARBA00022927"/>
    </source>
</evidence>
<evidence type="ECO:0000256" key="7">
    <source>
        <dbReference type="RuleBase" id="RU366022"/>
    </source>
</evidence>
<dbReference type="Gene3D" id="3.40.50.720">
    <property type="entry name" value="NAD(P)-binding Rossmann-like Domain"/>
    <property type="match status" value="1"/>
</dbReference>
<dbReference type="Pfam" id="PF00899">
    <property type="entry name" value="ThiF"/>
    <property type="match status" value="1"/>
</dbReference>
<evidence type="ECO:0000256" key="6">
    <source>
        <dbReference type="PIRSR" id="PIRSR606285-1"/>
    </source>
</evidence>